<evidence type="ECO:0000256" key="1">
    <source>
        <dbReference type="SAM" id="MobiDB-lite"/>
    </source>
</evidence>
<evidence type="ECO:0008006" key="5">
    <source>
        <dbReference type="Google" id="ProtNLM"/>
    </source>
</evidence>
<feature type="transmembrane region" description="Helical" evidence="2">
    <location>
        <begin position="17"/>
        <end position="33"/>
    </location>
</feature>
<dbReference type="PANTHER" id="PTHR36205">
    <property type="entry name" value="CHROMOSOME 19, WHOLE GENOME SHOTGUN SEQUENCE"/>
    <property type="match status" value="1"/>
</dbReference>
<gene>
    <name evidence="3" type="ORF">QBC46DRAFT_430728</name>
</gene>
<comment type="caution">
    <text evidence="3">The sequence shown here is derived from an EMBL/GenBank/DDBJ whole genome shotgun (WGS) entry which is preliminary data.</text>
</comment>
<sequence>MLVKVQHRRALGARPRTAFYITAIVILLYWFLLRDQRYRTARFSEIVDLTGPQPQPQPQAEDNNGTHGQTPDITESTAHFVPDNSRENAELVQQPPSDHEAGAIYGNTLETLVEKQGPKLPENEDAIAPIDEDVPFNYHRAYTFSPYPDYNSTAWKSTHAEYVPCIGPTGAEVEDISVFRGRPKDFPEPGFGSYDLLGFDGDVCFERETRLGPYGVATVTDEDGREINWNTVNWGILQHVCRERNKARFESDGPLNEFIAAYDNLPEERFEEEETTAPTTQRLKRALSRRWSGWWDSYTKGDSATPQLAKNMTTVKKEPRTALLLRSYTGKKYTENDKLVIRSLVAELSLRTGGEYQVFLLIHVKEDADIWGDDEEYRRIIEAEVPQEFWDMTFLWSENAVRRVYPKLDWWASLVHNGQYLSVQMFMQEHREFDYVWNWELDSRVIGHHYDVLTKLADFSRKQPRKGLWERNERFYIPGFYGDYDTYFRKYVEGISGTDTVWGAPNLPIINPIGPKPPVATPEEDNYEWGVGEEADLITLSPIFNPINSDWVMRDEIWGYRSDDFPAENLPRRTTIITQSRISRRLIDTMHVENLRGNQVASEMATQTVAFLHGLKAVYAPMPVFFDRPWNGTQLARWFNGGPSGTSGGHGSAMGWGREGRFQGATWYYRANPPQRIYNNWLGYEDTGIGGPQWEEEHGRPCLPAMILHPVKDVEPTELGHSTESKLPY</sequence>
<dbReference type="EMBL" id="MU854055">
    <property type="protein sequence ID" value="KAK3933864.1"/>
    <property type="molecule type" value="Genomic_DNA"/>
</dbReference>
<dbReference type="Pfam" id="PF11885">
    <property type="entry name" value="DUF3405"/>
    <property type="match status" value="1"/>
</dbReference>
<organism evidence="3 4">
    <name type="scientific">Diplogelasinospora grovesii</name>
    <dbReference type="NCBI Taxonomy" id="303347"/>
    <lineage>
        <taxon>Eukaryota</taxon>
        <taxon>Fungi</taxon>
        <taxon>Dikarya</taxon>
        <taxon>Ascomycota</taxon>
        <taxon>Pezizomycotina</taxon>
        <taxon>Sordariomycetes</taxon>
        <taxon>Sordariomycetidae</taxon>
        <taxon>Sordariales</taxon>
        <taxon>Diplogelasinosporaceae</taxon>
        <taxon>Diplogelasinospora</taxon>
    </lineage>
</organism>
<feature type="non-terminal residue" evidence="3">
    <location>
        <position position="729"/>
    </location>
</feature>
<dbReference type="AlphaFoldDB" id="A0AAN6MV16"/>
<protein>
    <recommendedName>
        <fullName evidence="5">Major facilitator superfamily transporter</fullName>
    </recommendedName>
</protein>
<feature type="region of interest" description="Disordered" evidence="1">
    <location>
        <begin position="49"/>
        <end position="78"/>
    </location>
</feature>
<keyword evidence="2" id="KW-1133">Transmembrane helix</keyword>
<name>A0AAN6MV16_9PEZI</name>
<keyword evidence="2" id="KW-0812">Transmembrane</keyword>
<reference evidence="4" key="1">
    <citation type="journal article" date="2023" name="Mol. Phylogenet. Evol.">
        <title>Genome-scale phylogeny and comparative genomics of the fungal order Sordariales.</title>
        <authorList>
            <person name="Hensen N."/>
            <person name="Bonometti L."/>
            <person name="Westerberg I."/>
            <person name="Brannstrom I.O."/>
            <person name="Guillou S."/>
            <person name="Cros-Aarteil S."/>
            <person name="Calhoun S."/>
            <person name="Haridas S."/>
            <person name="Kuo A."/>
            <person name="Mondo S."/>
            <person name="Pangilinan J."/>
            <person name="Riley R."/>
            <person name="LaButti K."/>
            <person name="Andreopoulos B."/>
            <person name="Lipzen A."/>
            <person name="Chen C."/>
            <person name="Yan M."/>
            <person name="Daum C."/>
            <person name="Ng V."/>
            <person name="Clum A."/>
            <person name="Steindorff A."/>
            <person name="Ohm R.A."/>
            <person name="Martin F."/>
            <person name="Silar P."/>
            <person name="Natvig D.O."/>
            <person name="Lalanne C."/>
            <person name="Gautier V."/>
            <person name="Ament-Velasquez S.L."/>
            <person name="Kruys A."/>
            <person name="Hutchinson M.I."/>
            <person name="Powell A.J."/>
            <person name="Barry K."/>
            <person name="Miller A.N."/>
            <person name="Grigoriev I.V."/>
            <person name="Debuchy R."/>
            <person name="Gladieux P."/>
            <person name="Hiltunen Thoren M."/>
            <person name="Johannesson H."/>
        </authorList>
    </citation>
    <scope>NUCLEOTIDE SEQUENCE [LARGE SCALE GENOMIC DNA]</scope>
    <source>
        <strain evidence="4">CBS 340.73</strain>
    </source>
</reference>
<dbReference type="Proteomes" id="UP001303473">
    <property type="component" value="Unassembled WGS sequence"/>
</dbReference>
<dbReference type="PANTHER" id="PTHR36205:SF2">
    <property type="entry name" value="MAJOR FACILITATOR SUPERFAMILY TRANSPORTER"/>
    <property type="match status" value="1"/>
</dbReference>
<dbReference type="InterPro" id="IPR021822">
    <property type="entry name" value="DUF3405"/>
</dbReference>
<keyword evidence="4" id="KW-1185">Reference proteome</keyword>
<keyword evidence="2" id="KW-0472">Membrane</keyword>
<evidence type="ECO:0000313" key="4">
    <source>
        <dbReference type="Proteomes" id="UP001303473"/>
    </source>
</evidence>
<proteinExistence type="predicted"/>
<evidence type="ECO:0000256" key="2">
    <source>
        <dbReference type="SAM" id="Phobius"/>
    </source>
</evidence>
<evidence type="ECO:0000313" key="3">
    <source>
        <dbReference type="EMBL" id="KAK3933864.1"/>
    </source>
</evidence>
<accession>A0AAN6MV16</accession>
<feature type="compositionally biased region" description="Polar residues" evidence="1">
    <location>
        <begin position="58"/>
        <end position="77"/>
    </location>
</feature>